<dbReference type="SUPFAM" id="SSF88946">
    <property type="entry name" value="Sigma2 domain of RNA polymerase sigma factors"/>
    <property type="match status" value="1"/>
</dbReference>
<dbReference type="RefSeq" id="WP_204963821.1">
    <property type="nucleotide sequence ID" value="NZ_BAAAUR010000001.1"/>
</dbReference>
<sequence length="209" mass="22850">MEEAINPDTADLALYRAGYERSADKRTVSPIPGADVRAADRALGRLHSRTHWRVFATVHRRLPGVDADLVGDALNDSLYRRSFDYDPSGDATFSTWLCNVVGNAVANALRDAARAEARAERDALREEKETVGDDDEMRDLIGAVLDTLDDADELSRDLAARILAPALGGRPEPRRAIEQRHGLSPKAVRIAESRVRERLAVGAKALVTG</sequence>
<dbReference type="EMBL" id="BSER01000009">
    <property type="protein sequence ID" value="GLJ95709.1"/>
    <property type="molecule type" value="Genomic_DNA"/>
</dbReference>
<dbReference type="GO" id="GO:0006352">
    <property type="term" value="P:DNA-templated transcription initiation"/>
    <property type="evidence" value="ECO:0007669"/>
    <property type="project" value="InterPro"/>
</dbReference>
<evidence type="ECO:0000313" key="1">
    <source>
        <dbReference type="EMBL" id="GLJ95709.1"/>
    </source>
</evidence>
<dbReference type="Proteomes" id="UP001142291">
    <property type="component" value="Unassembled WGS sequence"/>
</dbReference>
<reference evidence="1" key="1">
    <citation type="journal article" date="2014" name="Int. J. Syst. Evol. Microbiol.">
        <title>Complete genome sequence of Corynebacterium casei LMG S-19264T (=DSM 44701T), isolated from a smear-ripened cheese.</title>
        <authorList>
            <consortium name="US DOE Joint Genome Institute (JGI-PGF)"/>
            <person name="Walter F."/>
            <person name="Albersmeier A."/>
            <person name="Kalinowski J."/>
            <person name="Ruckert C."/>
        </authorList>
    </citation>
    <scope>NUCLEOTIDE SEQUENCE</scope>
    <source>
        <strain evidence="1">VKM Ac-1940</strain>
    </source>
</reference>
<gene>
    <name evidence="1" type="ORF">GCM10017591_17720</name>
</gene>
<dbReference type="Gene3D" id="1.10.1740.10">
    <property type="match status" value="1"/>
</dbReference>
<dbReference type="AlphaFoldDB" id="A0A9W6HNK0"/>
<proteinExistence type="predicted"/>
<protein>
    <recommendedName>
        <fullName evidence="3">Sigma-70 family RNA polymerase sigma factor</fullName>
    </recommendedName>
</protein>
<comment type="caution">
    <text evidence="1">The sequence shown here is derived from an EMBL/GenBank/DDBJ whole genome shotgun (WGS) entry which is preliminary data.</text>
</comment>
<reference evidence="1" key="2">
    <citation type="submission" date="2023-01" db="EMBL/GenBank/DDBJ databases">
        <authorList>
            <person name="Sun Q."/>
            <person name="Evtushenko L."/>
        </authorList>
    </citation>
    <scope>NUCLEOTIDE SEQUENCE</scope>
    <source>
        <strain evidence="1">VKM Ac-1940</strain>
    </source>
</reference>
<dbReference type="InterPro" id="IPR013325">
    <property type="entry name" value="RNA_pol_sigma_r2"/>
</dbReference>
<accession>A0A9W6HNK0</accession>
<dbReference type="GO" id="GO:0003700">
    <property type="term" value="F:DNA-binding transcription factor activity"/>
    <property type="evidence" value="ECO:0007669"/>
    <property type="project" value="InterPro"/>
</dbReference>
<evidence type="ECO:0000313" key="2">
    <source>
        <dbReference type="Proteomes" id="UP001142291"/>
    </source>
</evidence>
<organism evidence="1 2">
    <name type="scientific">Microbacterium dextranolyticum</name>
    <dbReference type="NCBI Taxonomy" id="36806"/>
    <lineage>
        <taxon>Bacteria</taxon>
        <taxon>Bacillati</taxon>
        <taxon>Actinomycetota</taxon>
        <taxon>Actinomycetes</taxon>
        <taxon>Micrococcales</taxon>
        <taxon>Microbacteriaceae</taxon>
        <taxon>Microbacterium</taxon>
    </lineage>
</organism>
<evidence type="ECO:0008006" key="3">
    <source>
        <dbReference type="Google" id="ProtNLM"/>
    </source>
</evidence>
<keyword evidence="2" id="KW-1185">Reference proteome</keyword>
<name>A0A9W6HNK0_9MICO</name>